<feature type="region of interest" description="Disordered" evidence="1">
    <location>
        <begin position="313"/>
        <end position="350"/>
    </location>
</feature>
<keyword evidence="3" id="KW-1185">Reference proteome</keyword>
<evidence type="ECO:0000256" key="1">
    <source>
        <dbReference type="SAM" id="MobiDB-lite"/>
    </source>
</evidence>
<evidence type="ECO:0000313" key="2">
    <source>
        <dbReference type="EMBL" id="KZP21973.1"/>
    </source>
</evidence>
<evidence type="ECO:0000313" key="3">
    <source>
        <dbReference type="Proteomes" id="UP000076532"/>
    </source>
</evidence>
<feature type="region of interest" description="Disordered" evidence="1">
    <location>
        <begin position="177"/>
        <end position="196"/>
    </location>
</feature>
<gene>
    <name evidence="2" type="ORF">FIBSPDRAFT_890778</name>
</gene>
<name>A0A166KJM2_9AGAM</name>
<feature type="compositionally biased region" description="Low complexity" evidence="1">
    <location>
        <begin position="322"/>
        <end position="343"/>
    </location>
</feature>
<proteinExistence type="predicted"/>
<dbReference type="EMBL" id="KV417543">
    <property type="protein sequence ID" value="KZP21973.1"/>
    <property type="molecule type" value="Genomic_DNA"/>
</dbReference>
<reference evidence="2 3" key="1">
    <citation type="journal article" date="2016" name="Mol. Biol. Evol.">
        <title>Comparative Genomics of Early-Diverging Mushroom-Forming Fungi Provides Insights into the Origins of Lignocellulose Decay Capabilities.</title>
        <authorList>
            <person name="Nagy L.G."/>
            <person name="Riley R."/>
            <person name="Tritt A."/>
            <person name="Adam C."/>
            <person name="Daum C."/>
            <person name="Floudas D."/>
            <person name="Sun H."/>
            <person name="Yadav J.S."/>
            <person name="Pangilinan J."/>
            <person name="Larsson K.H."/>
            <person name="Matsuura K."/>
            <person name="Barry K."/>
            <person name="Labutti K."/>
            <person name="Kuo R."/>
            <person name="Ohm R.A."/>
            <person name="Bhattacharya S.S."/>
            <person name="Shirouzu T."/>
            <person name="Yoshinaga Y."/>
            <person name="Martin F.M."/>
            <person name="Grigoriev I.V."/>
            <person name="Hibbett D.S."/>
        </authorList>
    </citation>
    <scope>NUCLEOTIDE SEQUENCE [LARGE SCALE GENOMIC DNA]</scope>
    <source>
        <strain evidence="2 3">CBS 109695</strain>
    </source>
</reference>
<protein>
    <submittedName>
        <fullName evidence="2">Uncharacterized protein</fullName>
    </submittedName>
</protein>
<accession>A0A166KJM2</accession>
<sequence length="350" mass="35942">MDISAMRGGAEGKTRVHIHVHKYVAKCDKSYIEYIFSRAVPAAHKMGRDLGKDDVGLEEDVRLTCVGGVGGVRAEGGEVSRGVGTVPACLSGSLVVVGVGFPSPRRRPYRGNAGGARARASSSSFCVTSADSVDPGKGLVRSTGAACFTFRSTSAPAAAAGSSAAAGVLVGRGARSRGAGVVGRGRGRDQATRGSSCSAAARTGHFAGSAMAESCAEAGAQTPGRGDPEGRSWWEWAAKGLPVTARELEQAGEREQFWRQAGVWPQPVVLGGISLLRWTGPEPGFMWFRFGPRPQLGQGSQVLAETAQVRQLALGPVPPETAAPSAAPATSSSSASSSPAPATHLTQVHP</sequence>
<dbReference type="Proteomes" id="UP000076532">
    <property type="component" value="Unassembled WGS sequence"/>
</dbReference>
<dbReference type="AlphaFoldDB" id="A0A166KJM2"/>
<organism evidence="2 3">
    <name type="scientific">Athelia psychrophila</name>
    <dbReference type="NCBI Taxonomy" id="1759441"/>
    <lineage>
        <taxon>Eukaryota</taxon>
        <taxon>Fungi</taxon>
        <taxon>Dikarya</taxon>
        <taxon>Basidiomycota</taxon>
        <taxon>Agaricomycotina</taxon>
        <taxon>Agaricomycetes</taxon>
        <taxon>Agaricomycetidae</taxon>
        <taxon>Atheliales</taxon>
        <taxon>Atheliaceae</taxon>
        <taxon>Athelia</taxon>
    </lineage>
</organism>